<comment type="subcellular location">
    <subcellularLocation>
        <location evidence="1">Membrane</location>
        <topology evidence="1">Multi-pass membrane protein</topology>
    </subcellularLocation>
</comment>
<dbReference type="PIRSF" id="PIRSF006060">
    <property type="entry name" value="AA_transporter"/>
    <property type="match status" value="1"/>
</dbReference>
<dbReference type="GO" id="GO:0055085">
    <property type="term" value="P:transmembrane transport"/>
    <property type="evidence" value="ECO:0007669"/>
    <property type="project" value="InterPro"/>
</dbReference>
<reference evidence="9 10" key="1">
    <citation type="journal article" date="2015" name="Genome Biol. Evol.">
        <title>Functionally Structured Genomes in Lactobacillus kunkeei Colonizing the Honey Crop and Food Products of Honeybees and Stingless Bees.</title>
        <authorList>
            <person name="Tamarit D."/>
            <person name="Ellegaard K.M."/>
            <person name="Wikander J."/>
            <person name="Olofsson T."/>
            <person name="Vasquez A."/>
            <person name="Andersson S.G."/>
        </authorList>
    </citation>
    <scope>NUCLEOTIDE SEQUENCE [LARGE SCALE GENOMIC DNA]</scope>
    <source>
        <strain evidence="9 10">LAko</strain>
    </source>
</reference>
<evidence type="ECO:0000313" key="10">
    <source>
        <dbReference type="Proteomes" id="UP000037778"/>
    </source>
</evidence>
<evidence type="ECO:0000256" key="4">
    <source>
        <dbReference type="ARBA" id="ARBA00022970"/>
    </source>
</evidence>
<feature type="transmembrane region" description="Helical" evidence="7">
    <location>
        <begin position="331"/>
        <end position="352"/>
    </location>
</feature>
<feature type="transmembrane region" description="Helical" evidence="7">
    <location>
        <begin position="157"/>
        <end position="178"/>
    </location>
</feature>
<feature type="transmembrane region" description="Helical" evidence="7">
    <location>
        <begin position="358"/>
        <end position="381"/>
    </location>
</feature>
<evidence type="ECO:0000256" key="6">
    <source>
        <dbReference type="ARBA" id="ARBA00023136"/>
    </source>
</evidence>
<feature type="transmembrane region" description="Helical" evidence="7">
    <location>
        <begin position="289"/>
        <end position="311"/>
    </location>
</feature>
<dbReference type="EMBL" id="JXCY01000007">
    <property type="protein sequence ID" value="KOY75743.1"/>
    <property type="molecule type" value="Genomic_DNA"/>
</dbReference>
<keyword evidence="6 7" id="KW-0472">Membrane</keyword>
<dbReference type="InterPro" id="IPR004841">
    <property type="entry name" value="AA-permease/SLC12A_dom"/>
</dbReference>
<accession>A0A0M9DBR4</accession>
<dbReference type="PANTHER" id="PTHR43495:SF5">
    <property type="entry name" value="GAMMA-AMINOBUTYRIC ACID PERMEASE"/>
    <property type="match status" value="1"/>
</dbReference>
<dbReference type="PANTHER" id="PTHR43495">
    <property type="entry name" value="GABA PERMEASE"/>
    <property type="match status" value="1"/>
</dbReference>
<keyword evidence="2" id="KW-0813">Transport</keyword>
<dbReference type="PATRIC" id="fig|148814.8.peg.1088"/>
<dbReference type="RefSeq" id="WP_053792001.1">
    <property type="nucleotide sequence ID" value="NZ_JXCY01000007.1"/>
</dbReference>
<feature type="transmembrane region" description="Helical" evidence="7">
    <location>
        <begin position="198"/>
        <end position="220"/>
    </location>
</feature>
<feature type="domain" description="Amino acid permease/ SLC12A" evidence="8">
    <location>
        <begin position="15"/>
        <end position="453"/>
    </location>
</feature>
<name>A0A0M9DBR4_9LACO</name>
<dbReference type="GO" id="GO:0016020">
    <property type="term" value="C:membrane"/>
    <property type="evidence" value="ECO:0007669"/>
    <property type="project" value="UniProtKB-SubCell"/>
</dbReference>
<dbReference type="FunFam" id="1.20.1740.10:FF:000001">
    <property type="entry name" value="Amino acid permease"/>
    <property type="match status" value="1"/>
</dbReference>
<dbReference type="Gene3D" id="1.20.1740.10">
    <property type="entry name" value="Amino acid/polyamine transporter I"/>
    <property type="match status" value="1"/>
</dbReference>
<keyword evidence="4" id="KW-0029">Amino-acid transport</keyword>
<keyword evidence="3 7" id="KW-0812">Transmembrane</keyword>
<dbReference type="Proteomes" id="UP000037778">
    <property type="component" value="Unassembled WGS sequence"/>
</dbReference>
<evidence type="ECO:0000256" key="1">
    <source>
        <dbReference type="ARBA" id="ARBA00004141"/>
    </source>
</evidence>
<feature type="transmembrane region" description="Helical" evidence="7">
    <location>
        <begin position="241"/>
        <end position="259"/>
    </location>
</feature>
<feature type="transmembrane region" description="Helical" evidence="7">
    <location>
        <begin position="123"/>
        <end position="145"/>
    </location>
</feature>
<keyword evidence="10" id="KW-1185">Reference proteome</keyword>
<proteinExistence type="predicted"/>
<feature type="transmembrane region" description="Helical" evidence="7">
    <location>
        <begin position="12"/>
        <end position="36"/>
    </location>
</feature>
<evidence type="ECO:0000259" key="8">
    <source>
        <dbReference type="Pfam" id="PF00324"/>
    </source>
</evidence>
<dbReference type="Pfam" id="PF00324">
    <property type="entry name" value="AA_permease"/>
    <property type="match status" value="1"/>
</dbReference>
<feature type="transmembrane region" description="Helical" evidence="7">
    <location>
        <begin position="430"/>
        <end position="450"/>
    </location>
</feature>
<evidence type="ECO:0000256" key="2">
    <source>
        <dbReference type="ARBA" id="ARBA00022448"/>
    </source>
</evidence>
<sequence>MSSHQFSKNLKARNLITMSLGGVIGTGIFMSTGYSIQTAGPIGTILAYVIGSILVCMVMACLGELSVHDPNTGAFHTYASKYINPGVGFITAWMYWLTWTIALGSEFIALSTIGQQYFPSIPVWGFSLIFTVIILLLNIINMNLFSSSEFWMSLIKVLALVVFLGLGILIIFKIIPIHHTHFKPFFGQLTANGIFPNGLIPVISIVLSANFAFSGAEMIAVGAGESQNPEKTVPQSIKHTLIILVILFIGTIVALGSILPQSDSSLAQSPFVTILSNINIPYASDIMNLILFITIFSGANSGVYAASRMLWSLADKNTLPKGLAKLSKNGIPVYGLILTIAGGLLALFSSIYAPNTVYLALTAISAFAVVFVWLVIGWAHFNFRRQFIKAGHSTSELKYKAPLFPLLPILVIIICLLSLVGIAFDPNQRIAIIIGVPFAIICYIWHALVYRKKDHHE</sequence>
<dbReference type="AlphaFoldDB" id="A0A0M9DBR4"/>
<comment type="caution">
    <text evidence="9">The sequence shown here is derived from an EMBL/GenBank/DDBJ whole genome shotgun (WGS) entry which is preliminary data.</text>
</comment>
<keyword evidence="5 7" id="KW-1133">Transmembrane helix</keyword>
<protein>
    <recommendedName>
        <fullName evidence="8">Amino acid permease/ SLC12A domain-containing protein</fullName>
    </recommendedName>
</protein>
<feature type="transmembrane region" description="Helical" evidence="7">
    <location>
        <begin position="82"/>
        <end position="103"/>
    </location>
</feature>
<evidence type="ECO:0000313" key="9">
    <source>
        <dbReference type="EMBL" id="KOY75743.1"/>
    </source>
</evidence>
<feature type="transmembrane region" description="Helical" evidence="7">
    <location>
        <begin position="42"/>
        <end position="62"/>
    </location>
</feature>
<dbReference type="GO" id="GO:0006865">
    <property type="term" value="P:amino acid transport"/>
    <property type="evidence" value="ECO:0007669"/>
    <property type="project" value="UniProtKB-KW"/>
</dbReference>
<feature type="transmembrane region" description="Helical" evidence="7">
    <location>
        <begin position="402"/>
        <end position="424"/>
    </location>
</feature>
<organism evidence="9 10">
    <name type="scientific">Apilactobacillus kunkeei</name>
    <dbReference type="NCBI Taxonomy" id="148814"/>
    <lineage>
        <taxon>Bacteria</taxon>
        <taxon>Bacillati</taxon>
        <taxon>Bacillota</taxon>
        <taxon>Bacilli</taxon>
        <taxon>Lactobacillales</taxon>
        <taxon>Lactobacillaceae</taxon>
        <taxon>Apilactobacillus</taxon>
    </lineage>
</organism>
<evidence type="ECO:0000256" key="5">
    <source>
        <dbReference type="ARBA" id="ARBA00022989"/>
    </source>
</evidence>
<gene>
    <name evidence="9" type="ORF">RZ71_01630</name>
</gene>
<evidence type="ECO:0000256" key="3">
    <source>
        <dbReference type="ARBA" id="ARBA00022692"/>
    </source>
</evidence>
<evidence type="ECO:0000256" key="7">
    <source>
        <dbReference type="SAM" id="Phobius"/>
    </source>
</evidence>